<dbReference type="Pfam" id="PF03632">
    <property type="entry name" value="Glyco_hydro_65m"/>
    <property type="match status" value="1"/>
</dbReference>
<dbReference type="InterPro" id="IPR005195">
    <property type="entry name" value="Glyco_hydro_65_M"/>
</dbReference>
<dbReference type="InterPro" id="IPR008928">
    <property type="entry name" value="6-hairpin_glycosidase_sf"/>
</dbReference>
<reference evidence="2" key="1">
    <citation type="journal article" date="2018" name="Virology">
        <title>A giant virus infecting green algae encodes key fermentation genes.</title>
        <authorList>
            <person name="Schvarcz C.R."/>
            <person name="Steward G.F."/>
        </authorList>
    </citation>
    <scope>NUCLEOTIDE SEQUENCE [LARGE SCALE GENOMIC DNA]</scope>
</reference>
<dbReference type="GO" id="GO:0004553">
    <property type="term" value="F:hydrolase activity, hydrolyzing O-glycosyl compounds"/>
    <property type="evidence" value="ECO:0007669"/>
    <property type="project" value="TreeGrafter"/>
</dbReference>
<accession>A0A2P0VNC6</accession>
<evidence type="ECO:0000313" key="2">
    <source>
        <dbReference type="EMBL" id="AUF82411.1"/>
    </source>
</evidence>
<dbReference type="EMBL" id="KY322437">
    <property type="protein sequence ID" value="AUF82411.1"/>
    <property type="molecule type" value="Genomic_DNA"/>
</dbReference>
<sequence>MSDPIQLTLDTALSLTSTSASITVSAESTVLKDQILGQVHVGGSYFPEIGSTTQVTLLESSSGDVTYLDKTSGTMYVSLSDGIHVLRDDEIFTPSGNGFDLYMLSHPTPVTELQAQQQVINETYDPSTTDKYVNVYDTVNNVDLEVLNLSAGTSYDFSIHAYDSTNNVISTTFRTAATSVDPDITNFSSVNKITQADLSITTYDPDSSITVKIAVTKQPYESGRTPDDIAQELIDSTYSHSTGFYEAIHSLGTDTSTATFSNLEDGVVYTPVIVMVDSSSGQNYTDCNNVFFTYSRPEISSIIEDLSKRAYTSTEAVGSFEFTNNNTTVLTSIVPNNPTAINDFIVNGTDPLGNLTTTNYAFSGNYSLEFTGANLLQNVDYAAVVKVQPNIQPDAYASSYAVVTVALPPVTTIFPPFSLFFYGQASFVVTDPDDTINVYAAIHPDTDTPEEATQKLLQFGSLAYPNSIVAVGESSYSNVLERNDLEPDSRYYVTVVGVESLNNSLVNTSSTFFWTFPVPEISLSAGAFTDTAIQTFVTTEGESHNTFVYITPYVYNGSVIYDVDTITQPIESTSNTYVILDTASNEVYPSWSNLIENTQYGVVLLVSQPLDNEVLNERSIIMKTAALPDISVNILGVTYDDVSYRVSVDDEDSAFRVLSAVSTQVFSETDAESFVAAGMSYTGSGIVNGTQNDYPGDSNIFSVDFVYTACNLLSSDTQYNAVAVVVDEESDIISWSQSLFMTDFRPIVELITVEPTSDDVKFSVEIEDRDGPYLTIRYNAYPTNVGIDEEFIRNDGLALTTVSNGSGRRLVTDLIVPGLNPGQSYYLGVIAISPDGTASDVIIPTSLAPFTTDILPGVTVTLSNVLRTEILAGIDSELSGTMYDSVLAVAPGGTVFTNEMISEIFAGTSTVVTGFQRYNDNTGSFSASNEFSGLTEGTQYVIVAASGREDNTEDYSWDSIEDYTRVSPELSSGTAALGTQSYSVTVDLRYVDPKGGRTNNADLIVSLMPTGCNSYDWMQYGVTENPVLPGVSILSRQDIDSFNGLYSTSNLNIFDTYDLVIKAYDSNVLESFYDVTSFITRDQIDITTSLGSIGSDSAFFDVTVSLSDGTFDLYVNNFLDTNGGVASETMINTTVTTGIKIVDELSFYNSVYEVTGLLSGNDYIVVFVAVDNISGEKFSSYNAFTSTSVLPTINIVNGSGVISSSSATFSLVAGDTDSMFTCYTKAYVLADADPVDETVINNTISDPDYSRLFQSSSVTTPFSVTVTGLNDNTTYRFVAVVQDAITLSNVYDFEDFTTIPQEDYLESTEYDGAYTLTWRSDATYTLPQRGVLMANGKVSFRTRLDNVMGLTDIYLSGSFDFNSYGGYTNNLVEAFDPYTISLYDASVSENAASFALSNQVLNMQNAVVTNSGRFIHENGIYDVEQDIMSLRNMPFCILSMYRLTPSSNVDSVMFFHEVSNSENLDNVEYDATTVYQPSLSLSMQMLQSEAGIKGSTHRVASSSVYLFDTDNIDVNYVGFNSFRNYQRGFNAFSFSNLVAGETYNFAILTAQASTSDFPYPKRESTRLVTQVIGSQITTYSRNLYNAATRLRANHVSAWNDAWFTSVTLTPKDNISVDDNEEFNKIKRALRYSQFQLFSSVQQYSGSDLNPLTLTSVDVDGNIFWNRELWVVPALLYTKPKSVRAMIENRYNSLRDAKNLAGAQGYEGARYPYAADINTYIAAPYWDVASASYVFNSALVSTCTWDYYRATHDKDWLIMKGFQMVASIADYICSNASIDDDNVTSFPDVLDVNGEKVTDPSWTLYICRMALKAAIESCYELNYPIRQPWIDTYQGIYIKFFPYPNQDIVKQDSSSELTDLFRLLEPLFMMHPHYIADFARYDVPRTISTEHTTLIDNYDFYSSVMETDYMNNPFNTILRMCLLAQVNRTTGTYSDTVNTLLLKFIDDSTQDIWGSMSADATSQYNDVSVCALFALTFMNCFAGLHVSGGVSQSGYYYEPFGIRAATTSYLPDYWQNVIVTSGDKITRNIVNRTLYE</sequence>
<dbReference type="SUPFAM" id="SSF48208">
    <property type="entry name" value="Six-hairpin glycosidases"/>
    <property type="match status" value="1"/>
</dbReference>
<dbReference type="Gene3D" id="1.50.10.10">
    <property type="match status" value="1"/>
</dbReference>
<dbReference type="GO" id="GO:0005975">
    <property type="term" value="P:carbohydrate metabolic process"/>
    <property type="evidence" value="ECO:0007669"/>
    <property type="project" value="InterPro"/>
</dbReference>
<organism evidence="2">
    <name type="scientific">Tetraselmis virus 1</name>
    <dbReference type="NCBI Taxonomy" id="2060617"/>
    <lineage>
        <taxon>Viruses</taxon>
        <taxon>Varidnaviria</taxon>
        <taxon>Bamfordvirae</taxon>
        <taxon>Nucleocytoviricota</taxon>
        <taxon>Megaviricetes</taxon>
        <taxon>Imitervirales</taxon>
        <taxon>Allomimiviridae</taxon>
        <taxon>Oceanusvirus</taxon>
        <taxon>Oceanusvirus kaneohense</taxon>
    </lineage>
</organism>
<keyword evidence="2" id="KW-0378">Hydrolase</keyword>
<dbReference type="PANTHER" id="PTHR11051:SF8">
    <property type="entry name" value="PROTEIN-GLUCOSYLGALACTOSYLHYDROXYLYSINE GLUCOSIDASE"/>
    <property type="match status" value="1"/>
</dbReference>
<evidence type="ECO:0000259" key="1">
    <source>
        <dbReference type="Pfam" id="PF03632"/>
    </source>
</evidence>
<protein>
    <submittedName>
        <fullName evidence="2">Glycosyl hydrolase family 65 protein</fullName>
    </submittedName>
</protein>
<name>A0A2P0VNC6_9VIRU</name>
<evidence type="ECO:0000313" key="3">
    <source>
        <dbReference type="Proteomes" id="UP000244773"/>
    </source>
</evidence>
<dbReference type="Proteomes" id="UP000244773">
    <property type="component" value="Segment"/>
</dbReference>
<feature type="domain" description="Glycoside hydrolase family 65 central catalytic" evidence="1">
    <location>
        <begin position="1630"/>
        <end position="1823"/>
    </location>
</feature>
<proteinExistence type="predicted"/>
<keyword evidence="3" id="KW-1185">Reference proteome</keyword>
<gene>
    <name evidence="2" type="ORF">TetV_319</name>
</gene>
<dbReference type="PANTHER" id="PTHR11051">
    <property type="entry name" value="GLYCOSYL HYDROLASE-RELATED"/>
    <property type="match status" value="1"/>
</dbReference>
<dbReference type="InterPro" id="IPR012341">
    <property type="entry name" value="6hp_glycosidase-like_sf"/>
</dbReference>